<dbReference type="PROSITE" id="PS00750">
    <property type="entry name" value="TCP1_1"/>
    <property type="match status" value="1"/>
</dbReference>
<dbReference type="InterPro" id="IPR002194">
    <property type="entry name" value="Chaperonin_TCP-1_CS"/>
</dbReference>
<evidence type="ECO:0000256" key="5">
    <source>
        <dbReference type="ARBA" id="ARBA00022840"/>
    </source>
</evidence>
<dbReference type="SUPFAM" id="SSF52029">
    <property type="entry name" value="GroEL apical domain-like"/>
    <property type="match status" value="1"/>
</dbReference>
<evidence type="ECO:0000256" key="2">
    <source>
        <dbReference type="ARBA" id="ARBA00008020"/>
    </source>
</evidence>
<dbReference type="GO" id="GO:0016887">
    <property type="term" value="F:ATP hydrolysis activity"/>
    <property type="evidence" value="ECO:0007669"/>
    <property type="project" value="InterPro"/>
</dbReference>
<dbReference type="InterPro" id="IPR012721">
    <property type="entry name" value="Chap_CCT_theta"/>
</dbReference>
<dbReference type="Gene3D" id="3.50.7.10">
    <property type="entry name" value="GroEL"/>
    <property type="match status" value="1"/>
</dbReference>
<dbReference type="GO" id="GO:0140662">
    <property type="term" value="F:ATP-dependent protein folding chaperone"/>
    <property type="evidence" value="ECO:0007669"/>
    <property type="project" value="InterPro"/>
</dbReference>
<dbReference type="InterPro" id="IPR027410">
    <property type="entry name" value="TCP-1-like_intermed_sf"/>
</dbReference>
<gene>
    <name evidence="9" type="ORF">CANCADRAFT_85804</name>
</gene>
<evidence type="ECO:0000313" key="10">
    <source>
        <dbReference type="Proteomes" id="UP000095023"/>
    </source>
</evidence>
<dbReference type="Pfam" id="PF00118">
    <property type="entry name" value="Cpn60_TCP1"/>
    <property type="match status" value="1"/>
</dbReference>
<comment type="similarity">
    <text evidence="2 8">Belongs to the TCP-1 chaperonin family.</text>
</comment>
<dbReference type="SUPFAM" id="SSF54849">
    <property type="entry name" value="GroEL-intermediate domain like"/>
    <property type="match status" value="1"/>
</dbReference>
<dbReference type="OrthoDB" id="1748577at2759"/>
<evidence type="ECO:0000313" key="9">
    <source>
        <dbReference type="EMBL" id="ODV92365.1"/>
    </source>
</evidence>
<organism evidence="9 10">
    <name type="scientific">Tortispora caseinolytica NRRL Y-17796</name>
    <dbReference type="NCBI Taxonomy" id="767744"/>
    <lineage>
        <taxon>Eukaryota</taxon>
        <taxon>Fungi</taxon>
        <taxon>Dikarya</taxon>
        <taxon>Ascomycota</taxon>
        <taxon>Saccharomycotina</taxon>
        <taxon>Trigonopsidomycetes</taxon>
        <taxon>Trigonopsidales</taxon>
        <taxon>Trigonopsidaceae</taxon>
        <taxon>Tortispora</taxon>
    </lineage>
</organism>
<proteinExistence type="inferred from homology"/>
<keyword evidence="4 8" id="KW-0547">Nucleotide-binding</keyword>
<evidence type="ECO:0000256" key="8">
    <source>
        <dbReference type="RuleBase" id="RU004187"/>
    </source>
</evidence>
<keyword evidence="6 8" id="KW-0143">Chaperone</keyword>
<dbReference type="Gene3D" id="3.30.260.10">
    <property type="entry name" value="TCP-1-like chaperonin intermediate domain"/>
    <property type="match status" value="1"/>
</dbReference>
<keyword evidence="5 8" id="KW-0067">ATP-binding</keyword>
<accession>A0A1E4TKT0</accession>
<comment type="subcellular location">
    <subcellularLocation>
        <location evidence="1">Cytoplasm</location>
    </subcellularLocation>
</comment>
<keyword evidence="10" id="KW-1185">Reference proteome</keyword>
<evidence type="ECO:0000256" key="7">
    <source>
        <dbReference type="ARBA" id="ARBA00029602"/>
    </source>
</evidence>
<dbReference type="GO" id="GO:0005832">
    <property type="term" value="C:chaperonin-containing T-complex"/>
    <property type="evidence" value="ECO:0007669"/>
    <property type="project" value="EnsemblFungi"/>
</dbReference>
<dbReference type="Proteomes" id="UP000095023">
    <property type="component" value="Unassembled WGS sequence"/>
</dbReference>
<dbReference type="EMBL" id="KV453841">
    <property type="protein sequence ID" value="ODV92365.1"/>
    <property type="molecule type" value="Genomic_DNA"/>
</dbReference>
<dbReference type="NCBIfam" id="TIGR02346">
    <property type="entry name" value="chap_CCT_theta"/>
    <property type="match status" value="1"/>
</dbReference>
<dbReference type="InterPro" id="IPR017998">
    <property type="entry name" value="Chaperone_TCP-1"/>
</dbReference>
<sequence>MSLSLPSAPGAQLFKSGYQTQSAEDGAVQRNILACNEVSEIVRTSLGPTGRSKLVVNRIGKVFLSSDAATIVGELEVVHPAAKLLVMASLQQEAEFGDATNLVIVFAGELLSQALKLINLGIHPAEIAKGYEVACSKVSALLESPAFTSYTLENIYDHKQLVKAISSSIASKQYGSEELISDLVAQACLQVMPPERPKAFNVDNIRVVKVMGASLEQSYVVRGMVFPREPEGQIKKLASPVQGGVHKVAVYTCAIDAGHTETKGTVLLKNAEEMLNFSKGEEVQVEALIKSIADTGIRVIVAGSTVSELALHFLDRAGILCIKVPSKFDIRRLCRVVNATPLGHFATPEPQEAGSIDAVTTMEIGGDRVTVFEQSAEHRARTTTILLRGATKNALDDIERAIDDAVNVVKCLTIDPRMTTGAGSAEIELASQCAEIGERTPGLMHHAIKGFAKAFEVIPRTLAENAGFDATDVLSKLYAAHANDSSSAISSIGVDVDDSEGTGIFDATTANIFDAVAIKSSAIKLATDAATTILTVDQIVMAKKAGGPAMPQSRPGNWDADD</sequence>
<dbReference type="GO" id="GO:0005524">
    <property type="term" value="F:ATP binding"/>
    <property type="evidence" value="ECO:0007669"/>
    <property type="project" value="UniProtKB-KW"/>
</dbReference>
<dbReference type="InterPro" id="IPR002423">
    <property type="entry name" value="Cpn60/GroEL/TCP-1"/>
</dbReference>
<dbReference type="Gene3D" id="1.10.560.10">
    <property type="entry name" value="GroEL-like equatorial domain"/>
    <property type="match status" value="1"/>
</dbReference>
<dbReference type="CDD" id="cd03341">
    <property type="entry name" value="TCP1_theta"/>
    <property type="match status" value="1"/>
</dbReference>
<evidence type="ECO:0000256" key="3">
    <source>
        <dbReference type="ARBA" id="ARBA00022490"/>
    </source>
</evidence>
<dbReference type="FunFam" id="3.50.7.10:FF:000008">
    <property type="entry name" value="T-complex protein 1 subunit theta"/>
    <property type="match status" value="1"/>
</dbReference>
<protein>
    <recommendedName>
        <fullName evidence="7">CCT-theta</fullName>
    </recommendedName>
</protein>
<dbReference type="InterPro" id="IPR027409">
    <property type="entry name" value="GroEL-like_apical_dom_sf"/>
</dbReference>
<dbReference type="GO" id="GO:0051082">
    <property type="term" value="F:unfolded protein binding"/>
    <property type="evidence" value="ECO:0007669"/>
    <property type="project" value="EnsemblFungi"/>
</dbReference>
<name>A0A1E4TKT0_9ASCO</name>
<evidence type="ECO:0000256" key="6">
    <source>
        <dbReference type="ARBA" id="ARBA00023186"/>
    </source>
</evidence>
<reference evidence="10" key="1">
    <citation type="submission" date="2016-02" db="EMBL/GenBank/DDBJ databases">
        <title>Comparative genomics of biotechnologically important yeasts.</title>
        <authorList>
            <consortium name="DOE Joint Genome Institute"/>
            <person name="Riley R."/>
            <person name="Haridas S."/>
            <person name="Wolfe K.H."/>
            <person name="Lopes M.R."/>
            <person name="Hittinger C.T."/>
            <person name="Goker M."/>
            <person name="Salamov A."/>
            <person name="Wisecaver J."/>
            <person name="Long T.M."/>
            <person name="Aerts A.L."/>
            <person name="Barry K."/>
            <person name="Choi C."/>
            <person name="Clum A."/>
            <person name="Coughlan A.Y."/>
            <person name="Deshpande S."/>
            <person name="Douglass A.P."/>
            <person name="Hanson S.J."/>
            <person name="Klenk H.-P."/>
            <person name="Labutti K."/>
            <person name="Lapidus A."/>
            <person name="Lindquist E."/>
            <person name="Lipzen A."/>
            <person name="Meier-Kolthoff J.P."/>
            <person name="Ohm R.A."/>
            <person name="Otillar R.P."/>
            <person name="Pangilinan J."/>
            <person name="Peng Y."/>
            <person name="Rokas A."/>
            <person name="Rosa C.A."/>
            <person name="Scheuner C."/>
            <person name="Sibirny A.A."/>
            <person name="Slot J.C."/>
            <person name="Stielow J.B."/>
            <person name="Sun H."/>
            <person name="Kurtzman C.P."/>
            <person name="Blackwell M."/>
            <person name="Jeffries T.W."/>
            <person name="Grigoriev I.V."/>
        </authorList>
    </citation>
    <scope>NUCLEOTIDE SEQUENCE [LARGE SCALE GENOMIC DNA]</scope>
    <source>
        <strain evidence="10">NRRL Y-17796</strain>
    </source>
</reference>
<evidence type="ECO:0000256" key="1">
    <source>
        <dbReference type="ARBA" id="ARBA00004496"/>
    </source>
</evidence>
<dbReference type="PANTHER" id="PTHR11353">
    <property type="entry name" value="CHAPERONIN"/>
    <property type="match status" value="1"/>
</dbReference>
<dbReference type="PRINTS" id="PR00304">
    <property type="entry name" value="TCOMPLEXTCP1"/>
</dbReference>
<dbReference type="InterPro" id="IPR027413">
    <property type="entry name" value="GROEL-like_equatorial_sf"/>
</dbReference>
<evidence type="ECO:0000256" key="4">
    <source>
        <dbReference type="ARBA" id="ARBA00022741"/>
    </source>
</evidence>
<dbReference type="AlphaFoldDB" id="A0A1E4TKT0"/>
<keyword evidence="3" id="KW-0963">Cytoplasm</keyword>
<dbReference type="SUPFAM" id="SSF48592">
    <property type="entry name" value="GroEL equatorial domain-like"/>
    <property type="match status" value="1"/>
</dbReference>